<proteinExistence type="predicted"/>
<feature type="domain" description="Helicase ATP-binding" evidence="8">
    <location>
        <begin position="273"/>
        <end position="419"/>
    </location>
</feature>
<dbReference type="OrthoDB" id="9804325at2"/>
<evidence type="ECO:0000256" key="5">
    <source>
        <dbReference type="ARBA" id="ARBA00022840"/>
    </source>
</evidence>
<dbReference type="EMBL" id="FOMJ01000001">
    <property type="protein sequence ID" value="SFC92045.1"/>
    <property type="molecule type" value="Genomic_DNA"/>
</dbReference>
<dbReference type="InterPro" id="IPR011545">
    <property type="entry name" value="DEAD/DEAH_box_helicase_dom"/>
</dbReference>
<name>A0A1I1N3N4_9GAMM</name>
<dbReference type="Pfam" id="PF00270">
    <property type="entry name" value="DEAD"/>
    <property type="match status" value="1"/>
</dbReference>
<evidence type="ECO:0000313" key="11">
    <source>
        <dbReference type="Proteomes" id="UP000198611"/>
    </source>
</evidence>
<dbReference type="PANTHER" id="PTHR47964:SF1">
    <property type="entry name" value="ATP-DEPENDENT DNA HELICASE HOMOLOG RECG, CHLOROPLASTIC"/>
    <property type="match status" value="1"/>
</dbReference>
<dbReference type="AlphaFoldDB" id="A0A1I1N3N4"/>
<reference evidence="10 11" key="1">
    <citation type="submission" date="2016-10" db="EMBL/GenBank/DDBJ databases">
        <authorList>
            <person name="de Groot N.N."/>
        </authorList>
    </citation>
    <scope>NUCLEOTIDE SEQUENCE [LARGE SCALE GENOMIC DNA]</scope>
    <source>
        <strain evidence="10 11">HL3</strain>
    </source>
</reference>
<evidence type="ECO:0000256" key="4">
    <source>
        <dbReference type="ARBA" id="ARBA00022806"/>
    </source>
</evidence>
<dbReference type="RefSeq" id="WP_093426786.1">
    <property type="nucleotide sequence ID" value="NZ_FOMJ01000001.1"/>
</dbReference>
<evidence type="ECO:0000256" key="1">
    <source>
        <dbReference type="ARBA" id="ARBA00022741"/>
    </source>
</evidence>
<evidence type="ECO:0000259" key="9">
    <source>
        <dbReference type="PROSITE" id="PS51194"/>
    </source>
</evidence>
<evidence type="ECO:0000256" key="7">
    <source>
        <dbReference type="ARBA" id="ARBA00023204"/>
    </source>
</evidence>
<keyword evidence="11" id="KW-1185">Reference proteome</keyword>
<dbReference type="GO" id="GO:0003678">
    <property type="term" value="F:DNA helicase activity"/>
    <property type="evidence" value="ECO:0007669"/>
    <property type="project" value="TreeGrafter"/>
</dbReference>
<keyword evidence="2" id="KW-0227">DNA damage</keyword>
<keyword evidence="6" id="KW-0238">DNA-binding</keyword>
<dbReference type="SMART" id="SM00487">
    <property type="entry name" value="DEXDc"/>
    <property type="match status" value="1"/>
</dbReference>
<dbReference type="PROSITE" id="PS51194">
    <property type="entry name" value="HELICASE_CTER"/>
    <property type="match status" value="1"/>
</dbReference>
<keyword evidence="5" id="KW-0067">ATP-binding</keyword>
<evidence type="ECO:0000256" key="6">
    <source>
        <dbReference type="ARBA" id="ARBA00023125"/>
    </source>
</evidence>
<gene>
    <name evidence="10" type="ORF">SAMN05660831_00085</name>
</gene>
<accession>A0A1I1N3N4</accession>
<dbReference type="Proteomes" id="UP000198611">
    <property type="component" value="Unassembled WGS sequence"/>
</dbReference>
<dbReference type="GO" id="GO:0006281">
    <property type="term" value="P:DNA repair"/>
    <property type="evidence" value="ECO:0007669"/>
    <property type="project" value="UniProtKB-KW"/>
</dbReference>
<keyword evidence="4 10" id="KW-0347">Helicase</keyword>
<keyword evidence="7" id="KW-0234">DNA repair</keyword>
<keyword evidence="3" id="KW-0378">Hydrolase</keyword>
<dbReference type="Gene3D" id="3.40.50.300">
    <property type="entry name" value="P-loop containing nucleotide triphosphate hydrolases"/>
    <property type="match status" value="2"/>
</dbReference>
<dbReference type="InterPro" id="IPR001650">
    <property type="entry name" value="Helicase_C-like"/>
</dbReference>
<dbReference type="InterPro" id="IPR014001">
    <property type="entry name" value="Helicase_ATP-bd"/>
</dbReference>
<evidence type="ECO:0000313" key="10">
    <source>
        <dbReference type="EMBL" id="SFC92045.1"/>
    </source>
</evidence>
<dbReference type="PROSITE" id="PS51192">
    <property type="entry name" value="HELICASE_ATP_BIND_1"/>
    <property type="match status" value="1"/>
</dbReference>
<dbReference type="SUPFAM" id="SSF52540">
    <property type="entry name" value="P-loop containing nucleoside triphosphate hydrolases"/>
    <property type="match status" value="2"/>
</dbReference>
<dbReference type="GO" id="GO:0003677">
    <property type="term" value="F:DNA binding"/>
    <property type="evidence" value="ECO:0007669"/>
    <property type="project" value="UniProtKB-KW"/>
</dbReference>
<organism evidence="10 11">
    <name type="scientific">Thiohalospira halophila DSM 15071</name>
    <dbReference type="NCBI Taxonomy" id="1123397"/>
    <lineage>
        <taxon>Bacteria</taxon>
        <taxon>Pseudomonadati</taxon>
        <taxon>Pseudomonadota</taxon>
        <taxon>Gammaproteobacteria</taxon>
        <taxon>Thiohalospirales</taxon>
        <taxon>Thiohalospiraceae</taxon>
        <taxon>Thiohalospira</taxon>
    </lineage>
</organism>
<sequence length="653" mass="70383">MKTEQRITHMGVPHADLAALLLPRKYLDLTAQPASAWEEGNTNAVLSVTVAGPATIHDGPPKRITAPGLDAEGTPVTLVAFGNVRPLQEAWRESGATYVAQGTLKVWREQYQLGNATLAPADWVNCIMPVYPSKKGVLGGERVRDLISERLAALATNAGEWLRSWFREAGEDWDEAALVTLAAEGHSELGSNIDALFFRAHQPRSVAEGEAACRALDRVAARLRIAQMRALLPPASEAARLQVSGGCWRTLLSGTNMEPTESQRAALRAIHEDLCAPHPMRRLLAGDVGSGKTLVYGMAAAGVAMAGGRSAVLLPGEVLVRQVAEEFRSWWPELSVATVTADGVEGDIEAPIVLGTSALLHRAWETPFTLFVVDEQQRFSRAQREQLIGDETNLLEVSATPLPRSAALLALGGMEVSHLKPWTEKHIATTVVPRDDAEARRSLFESILADAQAGRQTAIIYPRREEDADSGGRSSAVEMAEAWQKRLPGQVELVHGKTPADEKAAALASMRDGKSQVLVATTVIEVGVDLPALQHIVVVEAERLGLAQLHQLRGRAARRGGEGRMSLITSKTDNEDVMARLNVLVEHQDGARVAWEDTRLRGFGALAGEAQSGAIESPFPGRSVEPEGAEAAAEWLFMPELTSYRTPALSSES</sequence>
<dbReference type="InterPro" id="IPR047112">
    <property type="entry name" value="RecG/Mfd"/>
</dbReference>
<evidence type="ECO:0000256" key="2">
    <source>
        <dbReference type="ARBA" id="ARBA00022763"/>
    </source>
</evidence>
<dbReference type="SMART" id="SM00490">
    <property type="entry name" value="HELICc"/>
    <property type="match status" value="1"/>
</dbReference>
<dbReference type="PANTHER" id="PTHR47964">
    <property type="entry name" value="ATP-DEPENDENT DNA HELICASE HOMOLOG RECG, CHLOROPLASTIC"/>
    <property type="match status" value="1"/>
</dbReference>
<dbReference type="STRING" id="1123397.SAMN05660831_00085"/>
<dbReference type="GO" id="GO:0016787">
    <property type="term" value="F:hydrolase activity"/>
    <property type="evidence" value="ECO:0007669"/>
    <property type="project" value="UniProtKB-KW"/>
</dbReference>
<dbReference type="GO" id="GO:0005524">
    <property type="term" value="F:ATP binding"/>
    <property type="evidence" value="ECO:0007669"/>
    <property type="project" value="UniProtKB-KW"/>
</dbReference>
<keyword evidence="1" id="KW-0547">Nucleotide-binding</keyword>
<protein>
    <submittedName>
        <fullName evidence="10">ATP-dependent DNA helicase RecG</fullName>
    </submittedName>
</protein>
<dbReference type="Pfam" id="PF00271">
    <property type="entry name" value="Helicase_C"/>
    <property type="match status" value="1"/>
</dbReference>
<dbReference type="InterPro" id="IPR027417">
    <property type="entry name" value="P-loop_NTPase"/>
</dbReference>
<evidence type="ECO:0000256" key="3">
    <source>
        <dbReference type="ARBA" id="ARBA00022801"/>
    </source>
</evidence>
<evidence type="ECO:0000259" key="8">
    <source>
        <dbReference type="PROSITE" id="PS51192"/>
    </source>
</evidence>
<feature type="domain" description="Helicase C-terminal" evidence="9">
    <location>
        <begin position="443"/>
        <end position="606"/>
    </location>
</feature>